<dbReference type="Proteomes" id="UP000215828">
    <property type="component" value="Unassembled WGS sequence"/>
</dbReference>
<evidence type="ECO:0000313" key="2">
    <source>
        <dbReference type="EMBL" id="OYR90129.1"/>
    </source>
</evidence>
<gene>
    <name evidence="1" type="ORF">CBF53_06790</name>
    <name evidence="2" type="ORF">CBF70_09515</name>
</gene>
<proteinExistence type="predicted"/>
<name>A0A256L9M9_9LACO</name>
<sequence>MQGIYENVKIIGIFCRYGIQQSVDNNGTFYYRPIVYMRNCKNLNNIDLKLPEYLLFNLTKGFKGLGVLNPGTKLEIHCRRYLKEKRNDGYGYPTNIVIANNRPAFPDDPNVLAGMIMVKNQGNPEAENDPINTDLVEIYKNWLKSKA</sequence>
<keyword evidence="4" id="KW-1185">Reference proteome</keyword>
<evidence type="ECO:0000313" key="1">
    <source>
        <dbReference type="EMBL" id="OYR87698.1"/>
    </source>
</evidence>
<dbReference type="RefSeq" id="WP_057718018.1">
    <property type="nucleotide sequence ID" value="NZ_CAJUTI010000001.1"/>
</dbReference>
<dbReference type="GeneID" id="64333067"/>
<dbReference type="AlphaFoldDB" id="A0A256L9M9"/>
<protein>
    <submittedName>
        <fullName evidence="2">Uncharacterized protein</fullName>
    </submittedName>
</protein>
<dbReference type="EMBL" id="NGNX01000061">
    <property type="protein sequence ID" value="OYR90129.1"/>
    <property type="molecule type" value="Genomic_DNA"/>
</dbReference>
<organism evidence="2 3">
    <name type="scientific">Lactobacillus taiwanensis</name>
    <dbReference type="NCBI Taxonomy" id="508451"/>
    <lineage>
        <taxon>Bacteria</taxon>
        <taxon>Bacillati</taxon>
        <taxon>Bacillota</taxon>
        <taxon>Bacilli</taxon>
        <taxon>Lactobacillales</taxon>
        <taxon>Lactobacillaceae</taxon>
        <taxon>Lactobacillus</taxon>
    </lineage>
</organism>
<dbReference type="EMBL" id="NGNV01000033">
    <property type="protein sequence ID" value="OYR87698.1"/>
    <property type="molecule type" value="Genomic_DNA"/>
</dbReference>
<evidence type="ECO:0000313" key="3">
    <source>
        <dbReference type="Proteomes" id="UP000215828"/>
    </source>
</evidence>
<reference evidence="1" key="2">
    <citation type="submission" date="2017-05" db="EMBL/GenBank/DDBJ databases">
        <authorList>
            <person name="Lin X.B."/>
            <person name="Stothard P."/>
            <person name="Tasseva G."/>
            <person name="Walter J."/>
        </authorList>
    </citation>
    <scope>NUCLEOTIDE SEQUENCE</scope>
    <source>
        <strain evidence="1">609u</strain>
    </source>
</reference>
<comment type="caution">
    <text evidence="2">The sequence shown here is derived from an EMBL/GenBank/DDBJ whole genome shotgun (WGS) entry which is preliminary data.</text>
</comment>
<reference evidence="3 4" key="3">
    <citation type="submission" date="2017-09" db="EMBL/GenBank/DDBJ databases">
        <title>Tripartite evolution among Lactobacillus johnsonii, Lactobacillus taiwanensis, Lactobacillus reuteri and their rodent host.</title>
        <authorList>
            <person name="Wang T."/>
            <person name="Knowles S."/>
            <person name="Cheng C."/>
        </authorList>
    </citation>
    <scope>NUCLEOTIDE SEQUENCE [LARGE SCALE GENOMIC DNA]</scope>
    <source>
        <strain evidence="2 3">609q</strain>
        <strain evidence="1 4">609u</strain>
    </source>
</reference>
<accession>A0A256L9M9</accession>
<reference evidence="2 3" key="1">
    <citation type="submission" date="2017-04" db="EMBL/GenBank/DDBJ databases">
        <authorList>
            <person name="Afonso C.L."/>
            <person name="Miller P.J."/>
            <person name="Scott M.A."/>
            <person name="Spackman E."/>
            <person name="Goraichik I."/>
            <person name="Dimitrov K.M."/>
            <person name="Suarez D.L."/>
            <person name="Swayne D.E."/>
        </authorList>
    </citation>
    <scope>NUCLEOTIDE SEQUENCE [LARGE SCALE GENOMIC DNA]</scope>
    <source>
        <strain evidence="2 3">609q</strain>
    </source>
</reference>
<dbReference type="Proteomes" id="UP000216316">
    <property type="component" value="Unassembled WGS sequence"/>
</dbReference>
<evidence type="ECO:0000313" key="4">
    <source>
        <dbReference type="Proteomes" id="UP000216316"/>
    </source>
</evidence>